<evidence type="ECO:0000313" key="2">
    <source>
        <dbReference type="EMBL" id="KMZ82463.1"/>
    </source>
</evidence>
<proteinExistence type="predicted"/>
<evidence type="ECO:0000256" key="1">
    <source>
        <dbReference type="SAM" id="MobiDB-lite"/>
    </source>
</evidence>
<dbReference type="OrthoDB" id="389231at2759"/>
<evidence type="ECO:0000313" key="3">
    <source>
        <dbReference type="Proteomes" id="UP000053562"/>
    </source>
</evidence>
<organism evidence="2 3">
    <name type="scientific">Plasmodium vivax India VII</name>
    <dbReference type="NCBI Taxonomy" id="1077284"/>
    <lineage>
        <taxon>Eukaryota</taxon>
        <taxon>Sar</taxon>
        <taxon>Alveolata</taxon>
        <taxon>Apicomplexa</taxon>
        <taxon>Aconoidasida</taxon>
        <taxon>Haemosporida</taxon>
        <taxon>Plasmodiidae</taxon>
        <taxon>Plasmodium</taxon>
        <taxon>Plasmodium (Plasmodium)</taxon>
    </lineage>
</organism>
<feature type="region of interest" description="Disordered" evidence="1">
    <location>
        <begin position="209"/>
        <end position="244"/>
    </location>
</feature>
<dbReference type="AlphaFoldDB" id="A0A0J9V8T3"/>
<gene>
    <name evidence="2" type="ORF">PVIIG_06197</name>
</gene>
<dbReference type="EMBL" id="KQ234184">
    <property type="protein sequence ID" value="KMZ82463.1"/>
    <property type="molecule type" value="Genomic_DNA"/>
</dbReference>
<dbReference type="InterPro" id="IPR008780">
    <property type="entry name" value="Plasmodium_Vir"/>
</dbReference>
<dbReference type="Pfam" id="PF05795">
    <property type="entry name" value="Plasmodium_Vir"/>
    <property type="match status" value="1"/>
</dbReference>
<accession>A0A0J9V8T3</accession>
<feature type="compositionally biased region" description="Basic and acidic residues" evidence="1">
    <location>
        <begin position="214"/>
        <end position="223"/>
    </location>
</feature>
<reference evidence="2 3" key="1">
    <citation type="submission" date="2011-08" db="EMBL/GenBank/DDBJ databases">
        <title>The Genome Sequence of Plasmodium vivax India VII.</title>
        <authorList>
            <consortium name="The Broad Institute Genome Sequencing Platform"/>
            <consortium name="The Broad Institute Genome Sequencing Center for Infectious Disease"/>
            <person name="Neafsey D."/>
            <person name="Carlton J."/>
            <person name="Barnwell J."/>
            <person name="Collins W."/>
            <person name="Escalante A."/>
            <person name="Mullikin J."/>
            <person name="Saul A."/>
            <person name="Guigo R."/>
            <person name="Camara F."/>
            <person name="Young S.K."/>
            <person name="Zeng Q."/>
            <person name="Gargeya S."/>
            <person name="Fitzgerald M."/>
            <person name="Haas B."/>
            <person name="Abouelleil A."/>
            <person name="Alvarado L."/>
            <person name="Arachchi H.M."/>
            <person name="Berlin A."/>
            <person name="Brown A."/>
            <person name="Chapman S.B."/>
            <person name="Chen Z."/>
            <person name="Dunbar C."/>
            <person name="Freedman E."/>
            <person name="Gearin G."/>
            <person name="Gellesch M."/>
            <person name="Goldberg J."/>
            <person name="Griggs A."/>
            <person name="Gujja S."/>
            <person name="Heiman D."/>
            <person name="Howarth C."/>
            <person name="Larson L."/>
            <person name="Lui A."/>
            <person name="MacDonald P.J.P."/>
            <person name="Montmayeur A."/>
            <person name="Murphy C."/>
            <person name="Neiman D."/>
            <person name="Pearson M."/>
            <person name="Priest M."/>
            <person name="Roberts A."/>
            <person name="Saif S."/>
            <person name="Shea T."/>
            <person name="Shenoy N."/>
            <person name="Sisk P."/>
            <person name="Stolte C."/>
            <person name="Sykes S."/>
            <person name="Wortman J."/>
            <person name="Nusbaum C."/>
            <person name="Birren B."/>
        </authorList>
    </citation>
    <scope>NUCLEOTIDE SEQUENCE [LARGE SCALE GENOMIC DNA]</scope>
    <source>
        <strain evidence="2 3">India VII</strain>
    </source>
</reference>
<name>A0A0J9V8T3_PLAVI</name>
<dbReference type="Proteomes" id="UP000053562">
    <property type="component" value="Unassembled WGS sequence"/>
</dbReference>
<sequence length="326" mass="38035">MNTENEDLSNYSTHCEKLTSSNNDDQVKGICKKYLRYLAKSSYWKVPNPQFDVCRLLNYWMYDKLTDIFRDRKTSDSVNFALSDLQYIWEYTVKNRYINTYYKDCKPEFDFVDHTDWEKIRQLYEYNINYNDIKGLILFGVKNCESYYEYIEEIEKLYEHFQRECPSSGLICQKFYNNSNEYNPKKLLELLPCYGPISTKRSAAATRVLQLKESSSHHPEGSEPRQGASKDGPGQAESEFSTPVTQITHDTSDIRTNVANSVLGAAPVLFTATMLYRHTPLGPWIRRLRGGRTNSINPMDTFSHYTPETGEMFSDNEANYISYQPM</sequence>
<evidence type="ECO:0008006" key="4">
    <source>
        <dbReference type="Google" id="ProtNLM"/>
    </source>
</evidence>
<protein>
    <recommendedName>
        <fullName evidence="4">VIR protein</fullName>
    </recommendedName>
</protein>